<evidence type="ECO:0000256" key="2">
    <source>
        <dbReference type="ARBA" id="ARBA00023002"/>
    </source>
</evidence>
<dbReference type="Proteomes" id="UP000465301">
    <property type="component" value="Unassembled WGS sequence"/>
</dbReference>
<proteinExistence type="inferred from homology"/>
<protein>
    <submittedName>
        <fullName evidence="4">Beta-ketoacyl-ACP reductase</fullName>
    </submittedName>
</protein>
<dbReference type="FunFam" id="3.40.50.720:FF:000084">
    <property type="entry name" value="Short-chain dehydrogenase reductase"/>
    <property type="match status" value="1"/>
</dbReference>
<dbReference type="AlphaFoldDB" id="A0A7I9Z5J0"/>
<name>A0A7I9Z5J0_9MYCO</name>
<keyword evidence="5" id="KW-1185">Reference proteome</keyword>
<dbReference type="EMBL" id="BLLA01000001">
    <property type="protein sequence ID" value="GFG96132.1"/>
    <property type="molecule type" value="Genomic_DNA"/>
</dbReference>
<accession>A0A7I9Z5J0</accession>
<dbReference type="CDD" id="cd05233">
    <property type="entry name" value="SDR_c"/>
    <property type="match status" value="1"/>
</dbReference>
<dbReference type="InterPro" id="IPR002347">
    <property type="entry name" value="SDR_fam"/>
</dbReference>
<keyword evidence="2" id="KW-0560">Oxidoreductase</keyword>
<dbReference type="RefSeq" id="WP_163708723.1">
    <property type="nucleotide sequence ID" value="NZ_BLLA01000001.1"/>
</dbReference>
<dbReference type="SUPFAM" id="SSF51735">
    <property type="entry name" value="NAD(P)-binding Rossmann-fold domains"/>
    <property type="match status" value="1"/>
</dbReference>
<dbReference type="PANTHER" id="PTHR42760:SF133">
    <property type="entry name" value="3-OXOACYL-[ACYL-CARRIER-PROTEIN] REDUCTASE"/>
    <property type="match status" value="1"/>
</dbReference>
<dbReference type="Pfam" id="PF13561">
    <property type="entry name" value="adh_short_C2"/>
    <property type="match status" value="1"/>
</dbReference>
<evidence type="ECO:0000313" key="5">
    <source>
        <dbReference type="Proteomes" id="UP000465301"/>
    </source>
</evidence>
<comment type="similarity">
    <text evidence="1">Belongs to the short-chain dehydrogenases/reductases (SDR) family.</text>
</comment>
<dbReference type="PRINTS" id="PR00080">
    <property type="entry name" value="SDRFAMILY"/>
</dbReference>
<sequence length="281" mass="29941">MTHAQHPDLLLADRVAVVTGGGGGIGAATARLFARHGAHVVVADIDGGLADETAAAITASGGSARAVVTDVRAPDQVSGLARTVLDGYGRVDVLVNNVGHWLRHPGNFVDTDPQLWDELYRINLHHVFLVARAFLPAMVDRHTGAIVNVSSVEGLRGYPEDPVYAAFKAGLIGFTRSLAVQVGNHGVRVNAIAPDVTESLQVPYSQWLSPQEQTQWPQWVPVGRMGVPDDQARVILFLASDLSSFVTGHTIATDGGTGAAGGWFRSSRRPGREWTNRPVDP</sequence>
<comment type="caution">
    <text evidence="4">The sequence shown here is derived from an EMBL/GenBank/DDBJ whole genome shotgun (WGS) entry which is preliminary data.</text>
</comment>
<feature type="compositionally biased region" description="Basic and acidic residues" evidence="3">
    <location>
        <begin position="270"/>
        <end position="281"/>
    </location>
</feature>
<reference evidence="4 5" key="1">
    <citation type="journal article" date="2019" name="Emerg. Microbes Infect.">
        <title>Comprehensive subspecies identification of 175 nontuberculous mycobacteria species based on 7547 genomic profiles.</title>
        <authorList>
            <person name="Matsumoto Y."/>
            <person name="Kinjo T."/>
            <person name="Motooka D."/>
            <person name="Nabeya D."/>
            <person name="Jung N."/>
            <person name="Uechi K."/>
            <person name="Horii T."/>
            <person name="Iida T."/>
            <person name="Fujita J."/>
            <person name="Nakamura S."/>
        </authorList>
    </citation>
    <scope>NUCLEOTIDE SEQUENCE [LARGE SCALE GENOMIC DNA]</scope>
    <source>
        <strain evidence="4 5">JCM 30726</strain>
    </source>
</reference>
<feature type="region of interest" description="Disordered" evidence="3">
    <location>
        <begin position="257"/>
        <end position="281"/>
    </location>
</feature>
<dbReference type="PRINTS" id="PR00081">
    <property type="entry name" value="GDHRDH"/>
</dbReference>
<dbReference type="Gene3D" id="3.40.50.720">
    <property type="entry name" value="NAD(P)-binding Rossmann-like Domain"/>
    <property type="match status" value="1"/>
</dbReference>
<dbReference type="NCBIfam" id="NF005559">
    <property type="entry name" value="PRK07231.1"/>
    <property type="match status" value="1"/>
</dbReference>
<dbReference type="InterPro" id="IPR036291">
    <property type="entry name" value="NAD(P)-bd_dom_sf"/>
</dbReference>
<evidence type="ECO:0000256" key="3">
    <source>
        <dbReference type="SAM" id="MobiDB-lite"/>
    </source>
</evidence>
<evidence type="ECO:0000313" key="4">
    <source>
        <dbReference type="EMBL" id="GFG96132.1"/>
    </source>
</evidence>
<dbReference type="GO" id="GO:0016616">
    <property type="term" value="F:oxidoreductase activity, acting on the CH-OH group of donors, NAD or NADP as acceptor"/>
    <property type="evidence" value="ECO:0007669"/>
    <property type="project" value="TreeGrafter"/>
</dbReference>
<evidence type="ECO:0000256" key="1">
    <source>
        <dbReference type="ARBA" id="ARBA00006484"/>
    </source>
</evidence>
<gene>
    <name evidence="4" type="ORF">MTIM_20110</name>
</gene>
<dbReference type="PANTHER" id="PTHR42760">
    <property type="entry name" value="SHORT-CHAIN DEHYDROGENASES/REDUCTASES FAMILY MEMBER"/>
    <property type="match status" value="1"/>
</dbReference>
<organism evidence="4 5">
    <name type="scientific">Mycobacterium timonense</name>
    <dbReference type="NCBI Taxonomy" id="701043"/>
    <lineage>
        <taxon>Bacteria</taxon>
        <taxon>Bacillati</taxon>
        <taxon>Actinomycetota</taxon>
        <taxon>Actinomycetes</taxon>
        <taxon>Mycobacteriales</taxon>
        <taxon>Mycobacteriaceae</taxon>
        <taxon>Mycobacterium</taxon>
        <taxon>Mycobacterium avium complex (MAC)</taxon>
    </lineage>
</organism>